<evidence type="ECO:0000256" key="3">
    <source>
        <dbReference type="ARBA" id="ARBA00022679"/>
    </source>
</evidence>
<dbReference type="PROSITE" id="PS00092">
    <property type="entry name" value="N6_MTASE"/>
    <property type="match status" value="1"/>
</dbReference>
<dbReference type="PANTHER" id="PTHR33375:SF1">
    <property type="entry name" value="CHROMOSOME-PARTITIONING PROTEIN PARB-RELATED"/>
    <property type="match status" value="1"/>
</dbReference>
<dbReference type="SUPFAM" id="SSF53335">
    <property type="entry name" value="S-adenosyl-L-methionine-dependent methyltransferases"/>
    <property type="match status" value="1"/>
</dbReference>
<keyword evidence="3" id="KW-0808">Transferase</keyword>
<comment type="similarity">
    <text evidence="1 4">Belongs to the N(4)/N(6)-methyltransferase family.</text>
</comment>
<dbReference type="RefSeq" id="WP_154420596.1">
    <property type="nucleotide sequence ID" value="NZ_VUNS01000035.1"/>
</dbReference>
<dbReference type="GO" id="GO:0007059">
    <property type="term" value="P:chromosome segregation"/>
    <property type="evidence" value="ECO:0007669"/>
    <property type="project" value="TreeGrafter"/>
</dbReference>
<dbReference type="InterPro" id="IPR015840">
    <property type="entry name" value="DNA_MeTrfase_ParB"/>
</dbReference>
<accession>A0A844G6D6</accession>
<evidence type="ECO:0000256" key="1">
    <source>
        <dbReference type="ARBA" id="ARBA00006594"/>
    </source>
</evidence>
<dbReference type="InterPro" id="IPR050336">
    <property type="entry name" value="Chromosome_partition/occlusion"/>
</dbReference>
<dbReference type="EC" id="2.1.1.-" evidence="4"/>
<dbReference type="GO" id="GO:0008170">
    <property type="term" value="F:N-methyltransferase activity"/>
    <property type="evidence" value="ECO:0007669"/>
    <property type="project" value="InterPro"/>
</dbReference>
<dbReference type="CDD" id="cd16402">
    <property type="entry name" value="ParB_N_like_MT"/>
    <property type="match status" value="1"/>
</dbReference>
<dbReference type="GO" id="GO:0032259">
    <property type="term" value="P:methylation"/>
    <property type="evidence" value="ECO:0007669"/>
    <property type="project" value="UniProtKB-KW"/>
</dbReference>
<organism evidence="6 7">
    <name type="scientific">Victivallis lenta</name>
    <dbReference type="NCBI Taxonomy" id="2606640"/>
    <lineage>
        <taxon>Bacteria</taxon>
        <taxon>Pseudomonadati</taxon>
        <taxon>Lentisphaerota</taxon>
        <taxon>Lentisphaeria</taxon>
        <taxon>Victivallales</taxon>
        <taxon>Victivallaceae</taxon>
        <taxon>Victivallis</taxon>
    </lineage>
</organism>
<dbReference type="GO" id="GO:0005694">
    <property type="term" value="C:chromosome"/>
    <property type="evidence" value="ECO:0007669"/>
    <property type="project" value="TreeGrafter"/>
</dbReference>
<dbReference type="AlphaFoldDB" id="A0A844G6D6"/>
<evidence type="ECO:0000256" key="4">
    <source>
        <dbReference type="RuleBase" id="RU362026"/>
    </source>
</evidence>
<evidence type="ECO:0000259" key="5">
    <source>
        <dbReference type="SMART" id="SM00470"/>
    </source>
</evidence>
<sequence>MQIINMKLSEIHPYEKNPRFNDGAVEAVANSIKEFGFQQPIVVDKDFVVIVGHTRLKAAEQLGLTEVPVVIAENLTPEQVQAYRIADNKTGEIAEWNYDLLPIELRDLQEKDFDLSLLGFDTDELDRLLNGSSEENVVAEGETDADAVPDVPEEPVSQPGVIYQLGKHRLMCGDSTRAADVARLMSGGEADLVFTDPPYGVSYRGVNNPGGRLWEVIENDDLRGEKLSEFLLAAFKNLKASLREKRAFYIWYASSNHLQFEHAIIDAGLKSKQVLFWNKGMILGHSDYHWAAEPCFYGCHEGENCEWFGDRCQTTVWDIKRDNTREYVHPTQKPTALAIKAIFNSSKAGETVLDLFGGSGSTLIACEQTNRVNCTMEFDPKYVDVIRRRWAEFVHGEGCDWQALTPAVEE</sequence>
<evidence type="ECO:0000256" key="2">
    <source>
        <dbReference type="ARBA" id="ARBA00022603"/>
    </source>
</evidence>
<dbReference type="InterPro" id="IPR002941">
    <property type="entry name" value="DNA_methylase_N4/N6"/>
</dbReference>
<dbReference type="PANTHER" id="PTHR33375">
    <property type="entry name" value="CHROMOSOME-PARTITIONING PROTEIN PARB-RELATED"/>
    <property type="match status" value="1"/>
</dbReference>
<proteinExistence type="inferred from homology"/>
<dbReference type="GO" id="GO:0045881">
    <property type="term" value="P:positive regulation of sporulation resulting in formation of a cellular spore"/>
    <property type="evidence" value="ECO:0007669"/>
    <property type="project" value="TreeGrafter"/>
</dbReference>
<comment type="caution">
    <text evidence="6">The sequence shown here is derived from an EMBL/GenBank/DDBJ whole genome shotgun (WGS) entry which is preliminary data.</text>
</comment>
<dbReference type="SMART" id="SM00470">
    <property type="entry name" value="ParB"/>
    <property type="match status" value="1"/>
</dbReference>
<dbReference type="InterPro" id="IPR029063">
    <property type="entry name" value="SAM-dependent_MTases_sf"/>
</dbReference>
<dbReference type="PRINTS" id="PR00508">
    <property type="entry name" value="S21N4MTFRASE"/>
</dbReference>
<evidence type="ECO:0000313" key="7">
    <source>
        <dbReference type="Proteomes" id="UP000435649"/>
    </source>
</evidence>
<dbReference type="Pfam" id="PF02195">
    <property type="entry name" value="ParB_N"/>
    <property type="match status" value="1"/>
</dbReference>
<dbReference type="InterPro" id="IPR036086">
    <property type="entry name" value="ParB/Sulfiredoxin_sf"/>
</dbReference>
<reference evidence="6 7" key="1">
    <citation type="submission" date="2019-08" db="EMBL/GenBank/DDBJ databases">
        <title>In-depth cultivation of the pig gut microbiome towards novel bacterial diversity and tailored functional studies.</title>
        <authorList>
            <person name="Wylensek D."/>
            <person name="Hitch T.C.A."/>
            <person name="Clavel T."/>
        </authorList>
    </citation>
    <scope>NUCLEOTIDE SEQUENCE [LARGE SCALE GENOMIC DNA]</scope>
    <source>
        <strain evidence="6 7">BBE-744-WT-12</strain>
    </source>
</reference>
<dbReference type="Proteomes" id="UP000435649">
    <property type="component" value="Unassembled WGS sequence"/>
</dbReference>
<name>A0A844G6D6_9BACT</name>
<dbReference type="InterPro" id="IPR001091">
    <property type="entry name" value="RM_Methyltransferase"/>
</dbReference>
<dbReference type="EMBL" id="VUNS01000035">
    <property type="protein sequence ID" value="MST99397.1"/>
    <property type="molecule type" value="Genomic_DNA"/>
</dbReference>
<dbReference type="InterPro" id="IPR002052">
    <property type="entry name" value="DNA_methylase_N6_adenine_CS"/>
</dbReference>
<dbReference type="SUPFAM" id="SSF110849">
    <property type="entry name" value="ParB/Sulfiredoxin"/>
    <property type="match status" value="1"/>
</dbReference>
<dbReference type="InterPro" id="IPR003115">
    <property type="entry name" value="ParB_N"/>
</dbReference>
<dbReference type="Gene3D" id="3.90.1530.10">
    <property type="entry name" value="Conserved hypothetical protein from pyrococcus furiosus pfu- 392566-001, ParB domain"/>
    <property type="match status" value="1"/>
</dbReference>
<evidence type="ECO:0000313" key="6">
    <source>
        <dbReference type="EMBL" id="MST99397.1"/>
    </source>
</evidence>
<protein>
    <recommendedName>
        <fullName evidence="4">Methyltransferase</fullName>
        <ecNumber evidence="4">2.1.1.-</ecNumber>
    </recommendedName>
</protein>
<dbReference type="GO" id="GO:0003677">
    <property type="term" value="F:DNA binding"/>
    <property type="evidence" value="ECO:0007669"/>
    <property type="project" value="InterPro"/>
</dbReference>
<keyword evidence="2 6" id="KW-0489">Methyltransferase</keyword>
<dbReference type="Gene3D" id="3.40.50.150">
    <property type="entry name" value="Vaccinia Virus protein VP39"/>
    <property type="match status" value="1"/>
</dbReference>
<dbReference type="PIRSF" id="PIRSF036758">
    <property type="entry name" value="Aden_M_ParB"/>
    <property type="match status" value="1"/>
</dbReference>
<dbReference type="Pfam" id="PF01555">
    <property type="entry name" value="N6_N4_Mtase"/>
    <property type="match status" value="1"/>
</dbReference>
<gene>
    <name evidence="6" type="ORF">FYJ85_20430</name>
</gene>
<keyword evidence="7" id="KW-1185">Reference proteome</keyword>
<feature type="domain" description="ParB-like N-terminal" evidence="5">
    <location>
        <begin position="4"/>
        <end position="89"/>
    </location>
</feature>